<dbReference type="CDD" id="cd02503">
    <property type="entry name" value="MobA"/>
    <property type="match status" value="1"/>
</dbReference>
<evidence type="ECO:0000256" key="1">
    <source>
        <dbReference type="ARBA" id="ARBA00022490"/>
    </source>
</evidence>
<reference evidence="10" key="1">
    <citation type="journal article" date="2020" name="mSystems">
        <title>Genome- and Community-Level Interaction Insights into Carbon Utilization and Element Cycling Functions of Hydrothermarchaeota in Hydrothermal Sediment.</title>
        <authorList>
            <person name="Zhou Z."/>
            <person name="Liu Y."/>
            <person name="Xu W."/>
            <person name="Pan J."/>
            <person name="Luo Z.H."/>
            <person name="Li M."/>
        </authorList>
    </citation>
    <scope>NUCLEOTIDE SEQUENCE [LARGE SCALE GENOMIC DNA]</scope>
    <source>
        <strain evidence="10">HyVt-386</strain>
    </source>
</reference>
<dbReference type="InterPro" id="IPR025877">
    <property type="entry name" value="MobA-like_NTP_Trfase"/>
</dbReference>
<dbReference type="Proteomes" id="UP000885936">
    <property type="component" value="Unassembled WGS sequence"/>
</dbReference>
<keyword evidence="4 8" id="KW-0547">Nucleotide-binding</keyword>
<keyword evidence="2 8" id="KW-0808">Transferase</keyword>
<evidence type="ECO:0000256" key="4">
    <source>
        <dbReference type="ARBA" id="ARBA00022741"/>
    </source>
</evidence>
<feature type="binding site" evidence="8">
    <location>
        <position position="101"/>
    </location>
    <ligand>
        <name>GTP</name>
        <dbReference type="ChEBI" id="CHEBI:37565"/>
    </ligand>
</feature>
<dbReference type="GO" id="GO:0061603">
    <property type="term" value="F:molybdenum cofactor guanylyltransferase activity"/>
    <property type="evidence" value="ECO:0007669"/>
    <property type="project" value="UniProtKB-EC"/>
</dbReference>
<comment type="function">
    <text evidence="8">Transfers a GMP moiety from GTP to Mo-molybdopterin (Mo-MPT) cofactor (Moco or molybdenum cofactor) to form Mo-molybdopterin guanine dinucleotide (Mo-MGD) cofactor.</text>
</comment>
<dbReference type="GO" id="GO:0005525">
    <property type="term" value="F:GTP binding"/>
    <property type="evidence" value="ECO:0007669"/>
    <property type="project" value="UniProtKB-UniRule"/>
</dbReference>
<evidence type="ECO:0000256" key="5">
    <source>
        <dbReference type="ARBA" id="ARBA00022842"/>
    </source>
</evidence>
<protein>
    <recommendedName>
        <fullName evidence="8">Probable molybdenum cofactor guanylyltransferase</fullName>
        <shortName evidence="8">MoCo guanylyltransferase</shortName>
        <ecNumber evidence="8">2.7.7.77</ecNumber>
    </recommendedName>
    <alternativeName>
        <fullName evidence="8">GTP:molybdopterin guanylyltransferase</fullName>
    </alternativeName>
    <alternativeName>
        <fullName evidence="8">Mo-MPT guanylyltransferase</fullName>
    </alternativeName>
    <alternativeName>
        <fullName evidence="8">Molybdopterin guanylyltransferase</fullName>
    </alternativeName>
    <alternativeName>
        <fullName evidence="8">Molybdopterin-guanine dinucleotide synthase</fullName>
        <shortName evidence="8">MGD synthase</shortName>
    </alternativeName>
</protein>
<comment type="catalytic activity">
    <reaction evidence="8">
        <text>Mo-molybdopterin + GTP + H(+) = Mo-molybdopterin guanine dinucleotide + diphosphate</text>
        <dbReference type="Rhea" id="RHEA:34243"/>
        <dbReference type="ChEBI" id="CHEBI:15378"/>
        <dbReference type="ChEBI" id="CHEBI:33019"/>
        <dbReference type="ChEBI" id="CHEBI:37565"/>
        <dbReference type="ChEBI" id="CHEBI:71302"/>
        <dbReference type="ChEBI" id="CHEBI:71310"/>
        <dbReference type="EC" id="2.7.7.77"/>
    </reaction>
</comment>
<evidence type="ECO:0000313" key="10">
    <source>
        <dbReference type="EMBL" id="HEC56607.1"/>
    </source>
</evidence>
<feature type="binding site" evidence="8">
    <location>
        <position position="20"/>
    </location>
    <ligand>
        <name>GTP</name>
        <dbReference type="ChEBI" id="CHEBI:37565"/>
    </ligand>
</feature>
<evidence type="ECO:0000256" key="2">
    <source>
        <dbReference type="ARBA" id="ARBA00022679"/>
    </source>
</evidence>
<dbReference type="PANTHER" id="PTHR19136">
    <property type="entry name" value="MOLYBDENUM COFACTOR GUANYLYLTRANSFERASE"/>
    <property type="match status" value="1"/>
</dbReference>
<keyword evidence="7 8" id="KW-0501">Molybdenum cofactor biosynthesis</keyword>
<dbReference type="SUPFAM" id="SSF53448">
    <property type="entry name" value="Nucleotide-diphospho-sugar transferases"/>
    <property type="match status" value="1"/>
</dbReference>
<dbReference type="AlphaFoldDB" id="A0A7J2RZS2"/>
<dbReference type="Gene3D" id="3.90.550.10">
    <property type="entry name" value="Spore Coat Polysaccharide Biosynthesis Protein SpsA, Chain A"/>
    <property type="match status" value="1"/>
</dbReference>
<comment type="domain">
    <text evidence="8">The N-terminal domain determines nucleotide recognition and specific binding, while the C-terminal domain determines the specific binding to the target protein.</text>
</comment>
<comment type="cofactor">
    <cofactor evidence="8">
        <name>Mg(2+)</name>
        <dbReference type="ChEBI" id="CHEBI:18420"/>
    </cofactor>
</comment>
<keyword evidence="1 8" id="KW-0963">Cytoplasm</keyword>
<evidence type="ECO:0000256" key="8">
    <source>
        <dbReference type="HAMAP-Rule" id="MF_00316"/>
    </source>
</evidence>
<evidence type="ECO:0000256" key="3">
    <source>
        <dbReference type="ARBA" id="ARBA00022723"/>
    </source>
</evidence>
<keyword evidence="5 8" id="KW-0460">Magnesium</keyword>
<keyword evidence="6 8" id="KW-0342">GTP-binding</keyword>
<dbReference type="GO" id="GO:0006777">
    <property type="term" value="P:Mo-molybdopterin cofactor biosynthetic process"/>
    <property type="evidence" value="ECO:0007669"/>
    <property type="project" value="UniProtKB-KW"/>
</dbReference>
<name>A0A7J2RZS2_9EURY</name>
<dbReference type="HAMAP" id="MF_00316">
    <property type="entry name" value="MobA"/>
    <property type="match status" value="1"/>
</dbReference>
<evidence type="ECO:0000256" key="6">
    <source>
        <dbReference type="ARBA" id="ARBA00023134"/>
    </source>
</evidence>
<comment type="similarity">
    <text evidence="8">Belongs to the MobA family.</text>
</comment>
<keyword evidence="3 8" id="KW-0479">Metal-binding</keyword>
<evidence type="ECO:0000256" key="7">
    <source>
        <dbReference type="ARBA" id="ARBA00023150"/>
    </source>
</evidence>
<organism evidence="10">
    <name type="scientific">Candidatus Syntropharchaeum butanivorans</name>
    <dbReference type="NCBI Taxonomy" id="1839936"/>
    <lineage>
        <taxon>Archaea</taxon>
        <taxon>Methanobacteriati</taxon>
        <taxon>Methanobacteriota</taxon>
        <taxon>Stenosarchaea group</taxon>
        <taxon>Methanomicrobia</taxon>
        <taxon>Methanosarcinales</taxon>
        <taxon>ANME-2 cluster</taxon>
        <taxon>Candidatus Syntropharchaeum</taxon>
    </lineage>
</organism>
<accession>A0A7J2RZS2</accession>
<sequence length="199" mass="22813">MRAGLVLAGGRSSRFGFRDKSLFKLDGTPLILHVLERMEKSVDEVVISLSDDRQRWYISKILEGRDIKIVIDEIREYGPIGGINASIKVIDSESLLIVGCDMPHLNPDVVDLLFGLLEGYDAAIPVWENGFLEGLHSVYNRDALLHATPECIRLGERRILDLIRRLNVRYVPVKEIRRIDPELKTFTNINRPEDYRILY</sequence>
<dbReference type="PANTHER" id="PTHR19136:SF81">
    <property type="entry name" value="MOLYBDENUM COFACTOR GUANYLYLTRANSFERASE"/>
    <property type="match status" value="1"/>
</dbReference>
<evidence type="ECO:0000259" key="9">
    <source>
        <dbReference type="Pfam" id="PF12804"/>
    </source>
</evidence>
<feature type="binding site" evidence="8">
    <location>
        <position position="101"/>
    </location>
    <ligand>
        <name>Mg(2+)</name>
        <dbReference type="ChEBI" id="CHEBI:18420"/>
    </ligand>
</feature>
<comment type="caution">
    <text evidence="10">The sequence shown here is derived from an EMBL/GenBank/DDBJ whole genome shotgun (WGS) entry which is preliminary data.</text>
</comment>
<dbReference type="GO" id="GO:0046872">
    <property type="term" value="F:metal ion binding"/>
    <property type="evidence" value="ECO:0007669"/>
    <property type="project" value="UniProtKB-KW"/>
</dbReference>
<dbReference type="InterPro" id="IPR029044">
    <property type="entry name" value="Nucleotide-diphossugar_trans"/>
</dbReference>
<proteinExistence type="inferred from homology"/>
<comment type="subcellular location">
    <subcellularLocation>
        <location evidence="8">Cytoplasm</location>
    </subcellularLocation>
</comment>
<feature type="binding site" evidence="8">
    <location>
        <position position="72"/>
    </location>
    <ligand>
        <name>GTP</name>
        <dbReference type="ChEBI" id="CHEBI:37565"/>
    </ligand>
</feature>
<dbReference type="InterPro" id="IPR013482">
    <property type="entry name" value="Molybde_CF_guanTrfase"/>
</dbReference>
<dbReference type="EC" id="2.7.7.77" evidence="8"/>
<dbReference type="EMBL" id="DRIE01000029">
    <property type="protein sequence ID" value="HEC56607.1"/>
    <property type="molecule type" value="Genomic_DNA"/>
</dbReference>
<gene>
    <name evidence="8" type="primary">mobA</name>
    <name evidence="10" type="ORF">ENI32_01795</name>
</gene>
<feature type="binding site" evidence="8">
    <location>
        <begin position="7"/>
        <end position="9"/>
    </location>
    <ligand>
        <name>GTP</name>
        <dbReference type="ChEBI" id="CHEBI:37565"/>
    </ligand>
</feature>
<keyword evidence="10" id="KW-0548">Nucleotidyltransferase</keyword>
<comment type="caution">
    <text evidence="8">Lacks conserved residue(s) required for the propagation of feature annotation.</text>
</comment>
<dbReference type="Pfam" id="PF12804">
    <property type="entry name" value="NTP_transf_3"/>
    <property type="match status" value="1"/>
</dbReference>
<feature type="domain" description="MobA-like NTP transferase" evidence="9">
    <location>
        <begin position="4"/>
        <end position="165"/>
    </location>
</feature>
<dbReference type="GO" id="GO:0005737">
    <property type="term" value="C:cytoplasm"/>
    <property type="evidence" value="ECO:0007669"/>
    <property type="project" value="UniProtKB-SubCell"/>
</dbReference>